<evidence type="ECO:0000313" key="1">
    <source>
        <dbReference type="EMBL" id="KAF4646438.1"/>
    </source>
</evidence>
<sequence>ELEVQINLRQGYEPCIISVDDDSRKEWLGSVEDQPLDGLVCGVSLDSISYNEKTLDTPSTTGVGEEIGGDEAEKMNDECEEMIEEEPAVKKEGKEEQLKFSDEMPLTKEGKRYVLQLPWRNEDRPRRNIAEAVKRAKALEKRMSEAEKIR</sequence>
<proteinExistence type="predicted"/>
<reference evidence="1 2" key="1">
    <citation type="submission" date="2020-04" db="EMBL/GenBank/DDBJ databases">
        <title>Perkinsus chesapeaki whole genome sequence.</title>
        <authorList>
            <person name="Bogema D.R."/>
        </authorList>
    </citation>
    <scope>NUCLEOTIDE SEQUENCE [LARGE SCALE GENOMIC DNA]</scope>
    <source>
        <strain evidence="1">ATCC PRA-425</strain>
    </source>
</reference>
<feature type="non-terminal residue" evidence="1">
    <location>
        <position position="150"/>
    </location>
</feature>
<accession>A0A7J6KH37</accession>
<protein>
    <submittedName>
        <fullName evidence="1">Uncharacterized protein</fullName>
    </submittedName>
</protein>
<gene>
    <name evidence="1" type="ORF">FOL47_006249</name>
</gene>
<dbReference type="AlphaFoldDB" id="A0A7J6KH37"/>
<comment type="caution">
    <text evidence="1">The sequence shown here is derived from an EMBL/GenBank/DDBJ whole genome shotgun (WGS) entry which is preliminary data.</text>
</comment>
<keyword evidence="2" id="KW-1185">Reference proteome</keyword>
<dbReference type="EMBL" id="JAAPAO010003468">
    <property type="protein sequence ID" value="KAF4646438.1"/>
    <property type="molecule type" value="Genomic_DNA"/>
</dbReference>
<dbReference type="Proteomes" id="UP000591131">
    <property type="component" value="Unassembled WGS sequence"/>
</dbReference>
<evidence type="ECO:0000313" key="2">
    <source>
        <dbReference type="Proteomes" id="UP000591131"/>
    </source>
</evidence>
<organism evidence="1 2">
    <name type="scientific">Perkinsus chesapeaki</name>
    <name type="common">Clam parasite</name>
    <name type="synonym">Perkinsus andrewsi</name>
    <dbReference type="NCBI Taxonomy" id="330153"/>
    <lineage>
        <taxon>Eukaryota</taxon>
        <taxon>Sar</taxon>
        <taxon>Alveolata</taxon>
        <taxon>Perkinsozoa</taxon>
        <taxon>Perkinsea</taxon>
        <taxon>Perkinsida</taxon>
        <taxon>Perkinsidae</taxon>
        <taxon>Perkinsus</taxon>
    </lineage>
</organism>
<name>A0A7J6KH37_PERCH</name>
<feature type="non-terminal residue" evidence="1">
    <location>
        <position position="1"/>
    </location>
</feature>